<dbReference type="InterPro" id="IPR029044">
    <property type="entry name" value="Nucleotide-diphossugar_trans"/>
</dbReference>
<protein>
    <recommendedName>
        <fullName evidence="1">Glycosyltransferase 2-like domain-containing protein</fullName>
    </recommendedName>
</protein>
<name>A0A2T2Y989_9BACT</name>
<dbReference type="Gene3D" id="3.90.550.10">
    <property type="entry name" value="Spore Coat Polysaccharide Biosynthesis Protein SpsA, Chain A"/>
    <property type="match status" value="1"/>
</dbReference>
<dbReference type="SUPFAM" id="SSF53448">
    <property type="entry name" value="Nucleotide-diphospho-sugar transferases"/>
    <property type="match status" value="1"/>
</dbReference>
<comment type="caution">
    <text evidence="2">The sequence shown here is derived from an EMBL/GenBank/DDBJ whole genome shotgun (WGS) entry which is preliminary data.</text>
</comment>
<dbReference type="InterPro" id="IPR050834">
    <property type="entry name" value="Glycosyltransf_2"/>
</dbReference>
<organism evidence="2 3">
    <name type="scientific">Adhaeribacter arboris</name>
    <dbReference type="NCBI Taxonomy" id="2072846"/>
    <lineage>
        <taxon>Bacteria</taxon>
        <taxon>Pseudomonadati</taxon>
        <taxon>Bacteroidota</taxon>
        <taxon>Cytophagia</taxon>
        <taxon>Cytophagales</taxon>
        <taxon>Hymenobacteraceae</taxon>
        <taxon>Adhaeribacter</taxon>
    </lineage>
</organism>
<dbReference type="PANTHER" id="PTHR43685:SF2">
    <property type="entry name" value="GLYCOSYLTRANSFERASE 2-LIKE DOMAIN-CONTAINING PROTEIN"/>
    <property type="match status" value="1"/>
</dbReference>
<dbReference type="InterPro" id="IPR001173">
    <property type="entry name" value="Glyco_trans_2-like"/>
</dbReference>
<evidence type="ECO:0000259" key="1">
    <source>
        <dbReference type="Pfam" id="PF00535"/>
    </source>
</evidence>
<evidence type="ECO:0000313" key="2">
    <source>
        <dbReference type="EMBL" id="PSR52056.1"/>
    </source>
</evidence>
<feature type="domain" description="Glycosyltransferase 2-like" evidence="1">
    <location>
        <begin position="6"/>
        <end position="160"/>
    </location>
</feature>
<dbReference type="Pfam" id="PF00535">
    <property type="entry name" value="Glycos_transf_2"/>
    <property type="match status" value="1"/>
</dbReference>
<accession>A0A2T2Y989</accession>
<dbReference type="RefSeq" id="WP_106925307.1">
    <property type="nucleotide sequence ID" value="NZ_PYFT01000001.1"/>
</dbReference>
<sequence length="326" mass="38433">MVDLVTVCIPVYNGEKYLRECLLTVLNQTYKAIEIVVVDDGSTDNSVNIINEFQEIDTRIKLFINEQNLGLVKNWQKCIELAKGEWIKFIFQDDFLSSDCIEKMLHACIINEVPICICSRDFIIEDSASVFLKDFFVSNVIKLETYYPTPRKLIPSDICIIAKHNLLVNFIGEPIVLLFKKCCIEQFGNYNLDLVQLVDYEFALRICLNSESFFLPEHLVHFRVHSNSASDNQFSNNLKLVKNQFVEPLLMLHEYNFNRYFRILKRNYGALNLFKRIFFFYYNNKSSYKLPKELENYLFERYKGLQLIKFSIPAYKVFNRLKSKLL</sequence>
<dbReference type="AlphaFoldDB" id="A0A2T2Y989"/>
<keyword evidence="3" id="KW-1185">Reference proteome</keyword>
<dbReference type="Proteomes" id="UP000240357">
    <property type="component" value="Unassembled WGS sequence"/>
</dbReference>
<dbReference type="PANTHER" id="PTHR43685">
    <property type="entry name" value="GLYCOSYLTRANSFERASE"/>
    <property type="match status" value="1"/>
</dbReference>
<dbReference type="EMBL" id="PYFT01000001">
    <property type="protein sequence ID" value="PSR52056.1"/>
    <property type="molecule type" value="Genomic_DNA"/>
</dbReference>
<reference evidence="2 3" key="1">
    <citation type="submission" date="2018-03" db="EMBL/GenBank/DDBJ databases">
        <title>Adhaeribacter sp. HMF7605 Genome sequencing and assembly.</title>
        <authorList>
            <person name="Kang H."/>
            <person name="Kang J."/>
            <person name="Cha I."/>
            <person name="Kim H."/>
            <person name="Joh K."/>
        </authorList>
    </citation>
    <scope>NUCLEOTIDE SEQUENCE [LARGE SCALE GENOMIC DNA]</scope>
    <source>
        <strain evidence="2 3">HMF7605</strain>
    </source>
</reference>
<evidence type="ECO:0000313" key="3">
    <source>
        <dbReference type="Proteomes" id="UP000240357"/>
    </source>
</evidence>
<gene>
    <name evidence="2" type="ORF">AHMF7605_00240</name>
</gene>
<dbReference type="OrthoDB" id="9815829at2"/>
<proteinExistence type="predicted"/>